<sequence>MKYYKLVRDKIPAIIQDKGQTCTFHVAEEEEYEVKLKEKLREEIEEFLAKLHEEELADVMEVIEALMKFKGIDRDRLERIKQQKRDERGGFDARCILDEA</sequence>
<dbReference type="CDD" id="cd11532">
    <property type="entry name" value="NTP-PPase_COG4997"/>
    <property type="match status" value="1"/>
</dbReference>
<dbReference type="InterPro" id="IPR038735">
    <property type="entry name" value="MSMEG_1276-like_NTP-PPase_dom"/>
</dbReference>
<reference evidence="2 3" key="1">
    <citation type="submission" date="2017-09" db="EMBL/GenBank/DDBJ databases">
        <title>Depth-based differentiation of microbial function through sediment-hosted aquifers and enrichment of novel symbionts in the deep terrestrial subsurface.</title>
        <authorList>
            <person name="Probst A.J."/>
            <person name="Ladd B."/>
            <person name="Jarett J.K."/>
            <person name="Geller-Mcgrath D.E."/>
            <person name="Sieber C.M."/>
            <person name="Emerson J.B."/>
            <person name="Anantharaman K."/>
            <person name="Thomas B.C."/>
            <person name="Malmstrom R."/>
            <person name="Stieglmeier M."/>
            <person name="Klingl A."/>
            <person name="Woyke T."/>
            <person name="Ryan C.M."/>
            <person name="Banfield J.F."/>
        </authorList>
    </citation>
    <scope>NUCLEOTIDE SEQUENCE [LARGE SCALE GENOMIC DNA]</scope>
    <source>
        <strain evidence="2">CG10_big_fil_rev_8_21_14_0_10_42_12</strain>
    </source>
</reference>
<protein>
    <recommendedName>
        <fullName evidence="4">Phosphoribosyl-ATP pyrophosphohydrolase</fullName>
    </recommendedName>
</protein>
<keyword evidence="1" id="KW-0175">Coiled coil</keyword>
<gene>
    <name evidence="2" type="ORF">COV34_01245</name>
</gene>
<feature type="coiled-coil region" evidence="1">
    <location>
        <begin position="26"/>
        <end position="57"/>
    </location>
</feature>
<accession>A0A2H0QVC8</accession>
<name>A0A2H0QVC8_9BACT</name>
<evidence type="ECO:0000313" key="3">
    <source>
        <dbReference type="Proteomes" id="UP000231333"/>
    </source>
</evidence>
<dbReference type="Proteomes" id="UP000231333">
    <property type="component" value="Unassembled WGS sequence"/>
</dbReference>
<evidence type="ECO:0008006" key="4">
    <source>
        <dbReference type="Google" id="ProtNLM"/>
    </source>
</evidence>
<proteinExistence type="predicted"/>
<evidence type="ECO:0000313" key="2">
    <source>
        <dbReference type="EMBL" id="PIR38222.1"/>
    </source>
</evidence>
<dbReference type="AlphaFoldDB" id="A0A2H0QVC8"/>
<organism evidence="2 3">
    <name type="scientific">Candidatus Zambryskibacteria bacterium CG10_big_fil_rev_8_21_14_0_10_42_12</name>
    <dbReference type="NCBI Taxonomy" id="1975115"/>
    <lineage>
        <taxon>Bacteria</taxon>
        <taxon>Candidatus Zambryskiibacteriota</taxon>
    </lineage>
</organism>
<dbReference type="EMBL" id="PCXL01000011">
    <property type="protein sequence ID" value="PIR38222.1"/>
    <property type="molecule type" value="Genomic_DNA"/>
</dbReference>
<comment type="caution">
    <text evidence="2">The sequence shown here is derived from an EMBL/GenBank/DDBJ whole genome shotgun (WGS) entry which is preliminary data.</text>
</comment>
<evidence type="ECO:0000256" key="1">
    <source>
        <dbReference type="SAM" id="Coils"/>
    </source>
</evidence>